<sequence length="383" mass="40868">MHQAFHHHILASRDESNEASAVSACEISPASTNYWGLRIGSIFVIFAGSAIGALLPVFLARTSRLRIPKLCFFIAKYFGTGVILATAWMHLLSPASDNLRDPCLADILPDYDWAMAIGLMTVMVMFLLEIIVSQFDFGFGSAHNHGQGTGNRSAQNAEAGGSDKSFETSTAAKGNTEATGPGFFDKSKLPVSGNDVSYPPGGGDHLGHQRDHIEGDAHANYAAQMTAIFVLEFGVIFHSVFIGLTLAVTDNFIILFVVLVFHQTFEGLGLGARLGTATWPPGSRRWTPYLLGLLYAVSTPLAIGMGLVASQSLALEAATSRVVNGVFDAISGGILMYTALVELVAHEFMFNPEMRKAGLGMQLSAYGCVALGVGLMAMLANWA</sequence>
<feature type="transmembrane region" description="Helical" evidence="8">
    <location>
        <begin position="286"/>
        <end position="309"/>
    </location>
</feature>
<dbReference type="Proteomes" id="UP001302602">
    <property type="component" value="Unassembled WGS sequence"/>
</dbReference>
<feature type="transmembrane region" description="Helical" evidence="8">
    <location>
        <begin position="252"/>
        <end position="274"/>
    </location>
</feature>
<dbReference type="NCBIfam" id="TIGR00820">
    <property type="entry name" value="zip"/>
    <property type="match status" value="1"/>
</dbReference>
<feature type="transmembrane region" description="Helical" evidence="8">
    <location>
        <begin position="70"/>
        <end position="91"/>
    </location>
</feature>
<evidence type="ECO:0000256" key="6">
    <source>
        <dbReference type="ARBA" id="ARBA00023065"/>
    </source>
</evidence>
<reference evidence="10" key="2">
    <citation type="submission" date="2023-05" db="EMBL/GenBank/DDBJ databases">
        <authorList>
            <consortium name="Lawrence Berkeley National Laboratory"/>
            <person name="Steindorff A."/>
            <person name="Hensen N."/>
            <person name="Bonometti L."/>
            <person name="Westerberg I."/>
            <person name="Brannstrom I.O."/>
            <person name="Guillou S."/>
            <person name="Cros-Aarteil S."/>
            <person name="Calhoun S."/>
            <person name="Haridas S."/>
            <person name="Kuo A."/>
            <person name="Mondo S."/>
            <person name="Pangilinan J."/>
            <person name="Riley R."/>
            <person name="Labutti K."/>
            <person name="Andreopoulos B."/>
            <person name="Lipzen A."/>
            <person name="Chen C."/>
            <person name="Yanf M."/>
            <person name="Daum C."/>
            <person name="Ng V."/>
            <person name="Clum A."/>
            <person name="Ohm R."/>
            <person name="Martin F."/>
            <person name="Silar P."/>
            <person name="Natvig D."/>
            <person name="Lalanne C."/>
            <person name="Gautier V."/>
            <person name="Ament-Velasquez S.L."/>
            <person name="Kruys A."/>
            <person name="Hutchinson M.I."/>
            <person name="Powell A.J."/>
            <person name="Barry K."/>
            <person name="Miller A.N."/>
            <person name="Grigoriev I.V."/>
            <person name="Debuchy R."/>
            <person name="Gladieux P."/>
            <person name="Thoren M.H."/>
            <person name="Johannesson H."/>
        </authorList>
    </citation>
    <scope>NUCLEOTIDE SEQUENCE</scope>
    <source>
        <strain evidence="10">CBS 731.68</strain>
    </source>
</reference>
<dbReference type="GO" id="GO:0071578">
    <property type="term" value="P:zinc ion import across plasma membrane"/>
    <property type="evidence" value="ECO:0007669"/>
    <property type="project" value="TreeGrafter"/>
</dbReference>
<keyword evidence="11" id="KW-1185">Reference proteome</keyword>
<feature type="transmembrane region" description="Helical" evidence="8">
    <location>
        <begin position="111"/>
        <end position="132"/>
    </location>
</feature>
<evidence type="ECO:0000256" key="9">
    <source>
        <dbReference type="SAM" id="MobiDB-lite"/>
    </source>
</evidence>
<feature type="transmembrane region" description="Helical" evidence="8">
    <location>
        <begin position="227"/>
        <end position="246"/>
    </location>
</feature>
<dbReference type="InterPro" id="IPR003689">
    <property type="entry name" value="ZIP"/>
</dbReference>
<evidence type="ECO:0000256" key="7">
    <source>
        <dbReference type="ARBA" id="ARBA00023136"/>
    </source>
</evidence>
<comment type="subcellular location">
    <subcellularLocation>
        <location evidence="1 8">Membrane</location>
        <topology evidence="1 8">Multi-pass membrane protein</topology>
    </subcellularLocation>
</comment>
<dbReference type="AlphaFoldDB" id="A0AAN6Z4P5"/>
<evidence type="ECO:0000313" key="10">
    <source>
        <dbReference type="EMBL" id="KAK4124044.1"/>
    </source>
</evidence>
<evidence type="ECO:0000256" key="1">
    <source>
        <dbReference type="ARBA" id="ARBA00004141"/>
    </source>
</evidence>
<comment type="similarity">
    <text evidence="2 8">Belongs to the ZIP transporter (TC 2.A.5) family.</text>
</comment>
<proteinExistence type="inferred from homology"/>
<dbReference type="PANTHER" id="PTHR11040">
    <property type="entry name" value="ZINC/IRON TRANSPORTER"/>
    <property type="match status" value="1"/>
</dbReference>
<gene>
    <name evidence="10" type="ORF">N657DRAFT_634190</name>
</gene>
<name>A0AAN6Z4P5_9PEZI</name>
<feature type="transmembrane region" description="Helical" evidence="8">
    <location>
        <begin position="39"/>
        <end position="58"/>
    </location>
</feature>
<keyword evidence="7 8" id="KW-0472">Membrane</keyword>
<reference evidence="10" key="1">
    <citation type="journal article" date="2023" name="Mol. Phylogenet. Evol.">
        <title>Genome-scale phylogeny and comparative genomics of the fungal order Sordariales.</title>
        <authorList>
            <person name="Hensen N."/>
            <person name="Bonometti L."/>
            <person name="Westerberg I."/>
            <person name="Brannstrom I.O."/>
            <person name="Guillou S."/>
            <person name="Cros-Aarteil S."/>
            <person name="Calhoun S."/>
            <person name="Haridas S."/>
            <person name="Kuo A."/>
            <person name="Mondo S."/>
            <person name="Pangilinan J."/>
            <person name="Riley R."/>
            <person name="LaButti K."/>
            <person name="Andreopoulos B."/>
            <person name="Lipzen A."/>
            <person name="Chen C."/>
            <person name="Yan M."/>
            <person name="Daum C."/>
            <person name="Ng V."/>
            <person name="Clum A."/>
            <person name="Steindorff A."/>
            <person name="Ohm R.A."/>
            <person name="Martin F."/>
            <person name="Silar P."/>
            <person name="Natvig D.O."/>
            <person name="Lalanne C."/>
            <person name="Gautier V."/>
            <person name="Ament-Velasquez S.L."/>
            <person name="Kruys A."/>
            <person name="Hutchinson M.I."/>
            <person name="Powell A.J."/>
            <person name="Barry K."/>
            <person name="Miller A.N."/>
            <person name="Grigoriev I.V."/>
            <person name="Debuchy R."/>
            <person name="Gladieux P."/>
            <person name="Hiltunen Thoren M."/>
            <person name="Johannesson H."/>
        </authorList>
    </citation>
    <scope>NUCLEOTIDE SEQUENCE</scope>
    <source>
        <strain evidence="10">CBS 731.68</strain>
    </source>
</reference>
<dbReference type="InterPro" id="IPR004698">
    <property type="entry name" value="Zn/Fe_permease_fun/pln"/>
</dbReference>
<dbReference type="GO" id="GO:0005886">
    <property type="term" value="C:plasma membrane"/>
    <property type="evidence" value="ECO:0007669"/>
    <property type="project" value="TreeGrafter"/>
</dbReference>
<dbReference type="PANTHER" id="PTHR11040:SF69">
    <property type="entry name" value="ZINC-REGULATED TRANSPORTER 2"/>
    <property type="match status" value="1"/>
</dbReference>
<evidence type="ECO:0000256" key="3">
    <source>
        <dbReference type="ARBA" id="ARBA00022448"/>
    </source>
</evidence>
<evidence type="ECO:0000256" key="5">
    <source>
        <dbReference type="ARBA" id="ARBA00022989"/>
    </source>
</evidence>
<protein>
    <submittedName>
        <fullName evidence="10">ZIP zinc/iron transport family</fullName>
    </submittedName>
</protein>
<evidence type="ECO:0000313" key="11">
    <source>
        <dbReference type="Proteomes" id="UP001302602"/>
    </source>
</evidence>
<organism evidence="10 11">
    <name type="scientific">Parathielavia appendiculata</name>
    <dbReference type="NCBI Taxonomy" id="2587402"/>
    <lineage>
        <taxon>Eukaryota</taxon>
        <taxon>Fungi</taxon>
        <taxon>Dikarya</taxon>
        <taxon>Ascomycota</taxon>
        <taxon>Pezizomycotina</taxon>
        <taxon>Sordariomycetes</taxon>
        <taxon>Sordariomycetidae</taxon>
        <taxon>Sordariales</taxon>
        <taxon>Chaetomiaceae</taxon>
        <taxon>Parathielavia</taxon>
    </lineage>
</organism>
<feature type="transmembrane region" description="Helical" evidence="8">
    <location>
        <begin position="329"/>
        <end position="351"/>
    </location>
</feature>
<dbReference type="GeneID" id="87828026"/>
<feature type="transmembrane region" description="Helical" evidence="8">
    <location>
        <begin position="363"/>
        <end position="382"/>
    </location>
</feature>
<keyword evidence="4 8" id="KW-0812">Transmembrane</keyword>
<keyword evidence="6 8" id="KW-0406">Ion transport</keyword>
<dbReference type="RefSeq" id="XP_062647815.1">
    <property type="nucleotide sequence ID" value="XM_062791257.1"/>
</dbReference>
<feature type="compositionally biased region" description="Polar residues" evidence="9">
    <location>
        <begin position="167"/>
        <end position="178"/>
    </location>
</feature>
<feature type="region of interest" description="Disordered" evidence="9">
    <location>
        <begin position="147"/>
        <end position="191"/>
    </location>
</feature>
<comment type="caution">
    <text evidence="10">The sequence shown here is derived from an EMBL/GenBank/DDBJ whole genome shotgun (WGS) entry which is preliminary data.</text>
</comment>
<keyword evidence="3 8" id="KW-0813">Transport</keyword>
<evidence type="ECO:0000256" key="4">
    <source>
        <dbReference type="ARBA" id="ARBA00022692"/>
    </source>
</evidence>
<feature type="compositionally biased region" description="Polar residues" evidence="9">
    <location>
        <begin position="147"/>
        <end position="156"/>
    </location>
</feature>
<evidence type="ECO:0000256" key="2">
    <source>
        <dbReference type="ARBA" id="ARBA00006939"/>
    </source>
</evidence>
<keyword evidence="5 8" id="KW-1133">Transmembrane helix</keyword>
<dbReference type="Pfam" id="PF02535">
    <property type="entry name" value="Zip"/>
    <property type="match status" value="1"/>
</dbReference>
<accession>A0AAN6Z4P5</accession>
<dbReference type="EMBL" id="MU853228">
    <property type="protein sequence ID" value="KAK4124044.1"/>
    <property type="molecule type" value="Genomic_DNA"/>
</dbReference>
<evidence type="ECO:0000256" key="8">
    <source>
        <dbReference type="RuleBase" id="RU362088"/>
    </source>
</evidence>
<dbReference type="GO" id="GO:0000007">
    <property type="term" value="F:low-affinity zinc ion transmembrane transporter activity"/>
    <property type="evidence" value="ECO:0007669"/>
    <property type="project" value="TreeGrafter"/>
</dbReference>